<reference evidence="2 3" key="1">
    <citation type="journal article" date="2016" name="Mol. Biol. Evol.">
        <title>Comparative Genomics of Early-Diverging Mushroom-Forming Fungi Provides Insights into the Origins of Lignocellulose Decay Capabilities.</title>
        <authorList>
            <person name="Nagy L.G."/>
            <person name="Riley R."/>
            <person name="Tritt A."/>
            <person name="Adam C."/>
            <person name="Daum C."/>
            <person name="Floudas D."/>
            <person name="Sun H."/>
            <person name="Yadav J.S."/>
            <person name="Pangilinan J."/>
            <person name="Larsson K.H."/>
            <person name="Matsuura K."/>
            <person name="Barry K."/>
            <person name="Labutti K."/>
            <person name="Kuo R."/>
            <person name="Ohm R.A."/>
            <person name="Bhattacharya S.S."/>
            <person name="Shirouzu T."/>
            <person name="Yoshinaga Y."/>
            <person name="Martin F.M."/>
            <person name="Grigoriev I.V."/>
            <person name="Hibbett D.S."/>
        </authorList>
    </citation>
    <scope>NUCLEOTIDE SEQUENCE [LARGE SCALE GENOMIC DNA]</scope>
    <source>
        <strain evidence="2 3">HHB14362 ss-1</strain>
    </source>
</reference>
<keyword evidence="3" id="KW-1185">Reference proteome</keyword>
<feature type="compositionally biased region" description="Basic and acidic residues" evidence="1">
    <location>
        <begin position="154"/>
        <end position="164"/>
    </location>
</feature>
<dbReference type="Proteomes" id="UP000076761">
    <property type="component" value="Unassembled WGS sequence"/>
</dbReference>
<accession>A0A165QCZ9</accession>
<protein>
    <submittedName>
        <fullName evidence="2">Uncharacterized protein</fullName>
    </submittedName>
</protein>
<proteinExistence type="predicted"/>
<gene>
    <name evidence="2" type="ORF">NEOLEDRAFT_1181127</name>
</gene>
<feature type="region of interest" description="Disordered" evidence="1">
    <location>
        <begin position="76"/>
        <end position="164"/>
    </location>
</feature>
<feature type="compositionally biased region" description="Basic and acidic residues" evidence="1">
    <location>
        <begin position="1"/>
        <end position="13"/>
    </location>
</feature>
<feature type="compositionally biased region" description="Basic and acidic residues" evidence="1">
    <location>
        <begin position="102"/>
        <end position="111"/>
    </location>
</feature>
<feature type="compositionally biased region" description="Polar residues" evidence="1">
    <location>
        <begin position="30"/>
        <end position="51"/>
    </location>
</feature>
<feature type="compositionally biased region" description="Acidic residues" evidence="1">
    <location>
        <begin position="87"/>
        <end position="101"/>
    </location>
</feature>
<evidence type="ECO:0000313" key="3">
    <source>
        <dbReference type="Proteomes" id="UP000076761"/>
    </source>
</evidence>
<evidence type="ECO:0000256" key="1">
    <source>
        <dbReference type="SAM" id="MobiDB-lite"/>
    </source>
</evidence>
<dbReference type="AlphaFoldDB" id="A0A165QCZ9"/>
<organism evidence="2 3">
    <name type="scientific">Neolentinus lepideus HHB14362 ss-1</name>
    <dbReference type="NCBI Taxonomy" id="1314782"/>
    <lineage>
        <taxon>Eukaryota</taxon>
        <taxon>Fungi</taxon>
        <taxon>Dikarya</taxon>
        <taxon>Basidiomycota</taxon>
        <taxon>Agaricomycotina</taxon>
        <taxon>Agaricomycetes</taxon>
        <taxon>Gloeophyllales</taxon>
        <taxon>Gloeophyllaceae</taxon>
        <taxon>Neolentinus</taxon>
    </lineage>
</organism>
<feature type="compositionally biased region" description="Basic and acidic residues" evidence="1">
    <location>
        <begin position="52"/>
        <end position="62"/>
    </location>
</feature>
<sequence>MTGLKRDGQEVTPRKSGRKSLPSRRLGSPVSITSSQRPLLSGESMSSCTDSVTRESGEDHDTVTLTTVIAEAKEHVKKKKRRVIVIEETDDEDKEEDDTAGDDAKVKEELQSKPTTTSGSISPFTSSTPSVVENQMPEFACARKVSGVRRSPIKSKERQRVKEE</sequence>
<dbReference type="InParanoid" id="A0A165QCZ9"/>
<feature type="region of interest" description="Disordered" evidence="1">
    <location>
        <begin position="1"/>
        <end position="63"/>
    </location>
</feature>
<dbReference type="EMBL" id="KV425598">
    <property type="protein sequence ID" value="KZT22250.1"/>
    <property type="molecule type" value="Genomic_DNA"/>
</dbReference>
<evidence type="ECO:0000313" key="2">
    <source>
        <dbReference type="EMBL" id="KZT22250.1"/>
    </source>
</evidence>
<name>A0A165QCZ9_9AGAM</name>
<feature type="compositionally biased region" description="Polar residues" evidence="1">
    <location>
        <begin position="112"/>
        <end position="133"/>
    </location>
</feature>